<gene>
    <name evidence="1" type="ORF">BC938DRAFT_483806</name>
</gene>
<dbReference type="GO" id="GO:0003972">
    <property type="term" value="F:RNA ligase (ATP) activity"/>
    <property type="evidence" value="ECO:0007669"/>
    <property type="project" value="TreeGrafter"/>
</dbReference>
<dbReference type="GO" id="GO:0006388">
    <property type="term" value="P:tRNA splicing, via endonucleolytic cleavage and ligation"/>
    <property type="evidence" value="ECO:0007669"/>
    <property type="project" value="TreeGrafter"/>
</dbReference>
<evidence type="ECO:0000313" key="1">
    <source>
        <dbReference type="EMBL" id="RUS35432.1"/>
    </source>
</evidence>
<keyword evidence="2" id="KW-1185">Reference proteome</keyword>
<accession>A0A433R068</accession>
<dbReference type="PANTHER" id="PTHR32004:SF1">
    <property type="entry name" value="TRNA LIGASE"/>
    <property type="match status" value="1"/>
</dbReference>
<name>A0A433R068_9FUNG</name>
<dbReference type="EMBL" id="RBNJ01000092">
    <property type="protein sequence ID" value="RUS35432.1"/>
    <property type="molecule type" value="Genomic_DNA"/>
</dbReference>
<proteinExistence type="predicted"/>
<dbReference type="GO" id="GO:0005634">
    <property type="term" value="C:nucleus"/>
    <property type="evidence" value="ECO:0007669"/>
    <property type="project" value="TreeGrafter"/>
</dbReference>
<protein>
    <submittedName>
        <fullName evidence="1">Uncharacterized protein</fullName>
    </submittedName>
</protein>
<dbReference type="AlphaFoldDB" id="A0A433R068"/>
<organism evidence="1 2">
    <name type="scientific">Jimgerdemannia flammicorona</name>
    <dbReference type="NCBI Taxonomy" id="994334"/>
    <lineage>
        <taxon>Eukaryota</taxon>
        <taxon>Fungi</taxon>
        <taxon>Fungi incertae sedis</taxon>
        <taxon>Mucoromycota</taxon>
        <taxon>Mucoromycotina</taxon>
        <taxon>Endogonomycetes</taxon>
        <taxon>Endogonales</taxon>
        <taxon>Endogonaceae</taxon>
        <taxon>Jimgerdemannia</taxon>
    </lineage>
</organism>
<sequence>MTNMMLTVLNYLIDRGTQHKENLVTSPDLPFEYGDKEVVSGIRTKSGIALRNIQRFKPISFLYPLVALSCSDIIIRMHFDEYYFVSIRVLHCVIEATDNFSTHQSMTPPTATDNQEIRRSGKMTSAHSFNLWWMDNTQFMWSTTHTHTNMDSSTDLTPPNPSRDTSADEIIHTYDVSIDEITHTCDTSADEIIHTYDMSVDEITHTCDMSADEITHTCDTSADEITHTCDTSADEIAQLVATLRALAKQKTSKRYKLVKENSYVHEPTKLQLSSWRMSDWEYKRENCPYPTMARGLFTRYIPSDRQWRKSYDLHAPAPTPQTPKLRITNGLAHTHI</sequence>
<evidence type="ECO:0000313" key="2">
    <source>
        <dbReference type="Proteomes" id="UP000274822"/>
    </source>
</evidence>
<reference evidence="1 2" key="1">
    <citation type="journal article" date="2018" name="New Phytol.">
        <title>Phylogenomics of Endogonaceae and evolution of mycorrhizas within Mucoromycota.</title>
        <authorList>
            <person name="Chang Y."/>
            <person name="Desiro A."/>
            <person name="Na H."/>
            <person name="Sandor L."/>
            <person name="Lipzen A."/>
            <person name="Clum A."/>
            <person name="Barry K."/>
            <person name="Grigoriev I.V."/>
            <person name="Martin F.M."/>
            <person name="Stajich J.E."/>
            <person name="Smith M.E."/>
            <person name="Bonito G."/>
            <person name="Spatafora J.W."/>
        </authorList>
    </citation>
    <scope>NUCLEOTIDE SEQUENCE [LARGE SCALE GENOMIC DNA]</scope>
    <source>
        <strain evidence="1 2">AD002</strain>
    </source>
</reference>
<dbReference type="Proteomes" id="UP000274822">
    <property type="component" value="Unassembled WGS sequence"/>
</dbReference>
<dbReference type="PANTHER" id="PTHR32004">
    <property type="entry name" value="TRNA LIGASE"/>
    <property type="match status" value="1"/>
</dbReference>
<comment type="caution">
    <text evidence="1">The sequence shown here is derived from an EMBL/GenBank/DDBJ whole genome shotgun (WGS) entry which is preliminary data.</text>
</comment>